<gene>
    <name evidence="3" type="ORF">M8009_02780</name>
</gene>
<comment type="caution">
    <text evidence="3">The sequence shown here is derived from an EMBL/GenBank/DDBJ whole genome shotgun (WGS) entry which is preliminary data.</text>
</comment>
<evidence type="ECO:0000313" key="4">
    <source>
        <dbReference type="Proteomes" id="UP001165369"/>
    </source>
</evidence>
<dbReference type="GO" id="GO:0016787">
    <property type="term" value="F:hydrolase activity"/>
    <property type="evidence" value="ECO:0007669"/>
    <property type="project" value="UniProtKB-KW"/>
</dbReference>
<proteinExistence type="predicted"/>
<dbReference type="PANTHER" id="PTHR48081">
    <property type="entry name" value="AB HYDROLASE SUPERFAMILY PROTEIN C4A8.06C"/>
    <property type="match status" value="1"/>
</dbReference>
<dbReference type="Pfam" id="PF20434">
    <property type="entry name" value="BD-FAE"/>
    <property type="match status" value="1"/>
</dbReference>
<dbReference type="Proteomes" id="UP001165369">
    <property type="component" value="Unassembled WGS sequence"/>
</dbReference>
<feature type="domain" description="BD-FAE-like" evidence="2">
    <location>
        <begin position="75"/>
        <end position="261"/>
    </location>
</feature>
<dbReference type="InterPro" id="IPR050300">
    <property type="entry name" value="GDXG_lipolytic_enzyme"/>
</dbReference>
<organism evidence="3 4">
    <name type="scientific">Halomonas gemina</name>
    <dbReference type="NCBI Taxonomy" id="2945105"/>
    <lineage>
        <taxon>Bacteria</taxon>
        <taxon>Pseudomonadati</taxon>
        <taxon>Pseudomonadota</taxon>
        <taxon>Gammaproteobacteria</taxon>
        <taxon>Oceanospirillales</taxon>
        <taxon>Halomonadaceae</taxon>
        <taxon>Halomonas</taxon>
    </lineage>
</organism>
<dbReference type="RefSeq" id="WP_250059237.1">
    <property type="nucleotide sequence ID" value="NZ_JAMJPK010000001.1"/>
</dbReference>
<sequence>MARALRGWWGLALFLPLLLTGCATHIDRNGEVTALEEVEPVHYAVERLAPRTYTPPDWPEMLEARVLLPDTPPDQRRPAALLVHGGGWQRRSPDDMDEIAERLAERGYVTVNVAYRFAPEHRFPAQLHDLQRAMAWIHEHANAWRIDTDRIVGVGYSSGAHLVSLLGVSANVDALAEPHGGDHARLAAVLGGGLPSDLFKFDDGRLVVEFIGGTRAERPEAYRLASPITHVDADTPPHFLFHGRWDGLVPLDHATDFHAELLAQGVESELYLQHYRGHFTSFLTRGNAIEAGIAFLDRQLLDD</sequence>
<protein>
    <submittedName>
        <fullName evidence="3">Alpha/beta hydrolase</fullName>
    </submittedName>
</protein>
<dbReference type="PANTHER" id="PTHR48081:SF13">
    <property type="entry name" value="ALPHA_BETA HYDROLASE"/>
    <property type="match status" value="1"/>
</dbReference>
<dbReference type="EMBL" id="JAMJPK010000001">
    <property type="protein sequence ID" value="MCL7939229.1"/>
    <property type="molecule type" value="Genomic_DNA"/>
</dbReference>
<dbReference type="PROSITE" id="PS51257">
    <property type="entry name" value="PROKAR_LIPOPROTEIN"/>
    <property type="match status" value="1"/>
</dbReference>
<keyword evidence="4" id="KW-1185">Reference proteome</keyword>
<dbReference type="SUPFAM" id="SSF53474">
    <property type="entry name" value="alpha/beta-Hydrolases"/>
    <property type="match status" value="1"/>
</dbReference>
<evidence type="ECO:0000313" key="3">
    <source>
        <dbReference type="EMBL" id="MCL7939229.1"/>
    </source>
</evidence>
<name>A0ABT0SX40_9GAMM</name>
<keyword evidence="1 3" id="KW-0378">Hydrolase</keyword>
<accession>A0ABT0SX40</accession>
<evidence type="ECO:0000259" key="2">
    <source>
        <dbReference type="Pfam" id="PF20434"/>
    </source>
</evidence>
<dbReference type="Gene3D" id="3.40.50.1820">
    <property type="entry name" value="alpha/beta hydrolase"/>
    <property type="match status" value="1"/>
</dbReference>
<evidence type="ECO:0000256" key="1">
    <source>
        <dbReference type="ARBA" id="ARBA00022801"/>
    </source>
</evidence>
<dbReference type="InterPro" id="IPR049492">
    <property type="entry name" value="BD-FAE-like_dom"/>
</dbReference>
<reference evidence="3" key="1">
    <citation type="submission" date="2022-05" db="EMBL/GenBank/DDBJ databases">
        <title>Halomonas geminus sp. nov. and Halomonas llamarensis sp. nov. isolated from high-altitude salars of the Atacama Desert.</title>
        <authorList>
            <person name="Hintersatz C."/>
            <person name="Rojas L.A."/>
            <person name="Wei T.-S."/>
            <person name="Kutschke S."/>
            <person name="Lehmann F."/>
            <person name="Jain R."/>
            <person name="Pollmann K."/>
        </authorList>
    </citation>
    <scope>NUCLEOTIDE SEQUENCE</scope>
    <source>
        <strain evidence="3">ATCH28</strain>
    </source>
</reference>
<dbReference type="InterPro" id="IPR029058">
    <property type="entry name" value="AB_hydrolase_fold"/>
</dbReference>